<protein>
    <submittedName>
        <fullName evidence="3">Protein yceI</fullName>
    </submittedName>
</protein>
<keyword evidence="1" id="KW-0732">Signal</keyword>
<dbReference type="KEGG" id="als:DJ013_11775"/>
<dbReference type="PANTHER" id="PTHR34406:SF1">
    <property type="entry name" value="PROTEIN YCEI"/>
    <property type="match status" value="1"/>
</dbReference>
<dbReference type="AlphaFoldDB" id="A0A2Z4GD31"/>
<dbReference type="PANTHER" id="PTHR34406">
    <property type="entry name" value="PROTEIN YCEI"/>
    <property type="match status" value="1"/>
</dbReference>
<proteinExistence type="predicted"/>
<accession>A0A2Z4GD31</accession>
<sequence length="173" mass="19296">MKKLLLLIFTAVLSLNLQAQSIDKTKSIVNFKIGNMKISSVKGTFTNMSGTINFEEADLKNSSFDVCVDASTVNTKNKNRDKTLTEAGFFDVEKYPKICFKSKDIYITPDGFAAKGKLSMHGVTKDEIISFSYKNNHFNGELEVSREAYKIGDSMGNFLISDTAKLEIDCFVK</sequence>
<dbReference type="SUPFAM" id="SSF101874">
    <property type="entry name" value="YceI-like"/>
    <property type="match status" value="1"/>
</dbReference>
<reference evidence="3 4" key="1">
    <citation type="submission" date="2018-05" db="EMBL/GenBank/DDBJ databases">
        <title>Complete genome sequence of Arcticibacterium luteifluviistationis SM1504T, a cytophagaceae bacterium isolated from Arctic surface seawater.</title>
        <authorList>
            <person name="Li Y."/>
            <person name="Qin Q.-L."/>
        </authorList>
    </citation>
    <scope>NUCLEOTIDE SEQUENCE [LARGE SCALE GENOMIC DNA]</scope>
    <source>
        <strain evidence="3 4">SM1504</strain>
    </source>
</reference>
<organism evidence="3 4">
    <name type="scientific">Arcticibacterium luteifluviistationis</name>
    <dbReference type="NCBI Taxonomy" id="1784714"/>
    <lineage>
        <taxon>Bacteria</taxon>
        <taxon>Pseudomonadati</taxon>
        <taxon>Bacteroidota</taxon>
        <taxon>Cytophagia</taxon>
        <taxon>Cytophagales</taxon>
        <taxon>Leadbetterellaceae</taxon>
        <taxon>Arcticibacterium</taxon>
    </lineage>
</organism>
<evidence type="ECO:0000259" key="2">
    <source>
        <dbReference type="SMART" id="SM00867"/>
    </source>
</evidence>
<feature type="domain" description="Lipid/polyisoprenoid-binding YceI-like" evidence="2">
    <location>
        <begin position="19"/>
        <end position="173"/>
    </location>
</feature>
<dbReference type="Gene3D" id="2.40.128.110">
    <property type="entry name" value="Lipid/polyisoprenoid-binding, YceI-like"/>
    <property type="match status" value="1"/>
</dbReference>
<dbReference type="InterPro" id="IPR036761">
    <property type="entry name" value="TTHA0802/YceI-like_sf"/>
</dbReference>
<keyword evidence="4" id="KW-1185">Reference proteome</keyword>
<feature type="signal peptide" evidence="1">
    <location>
        <begin position="1"/>
        <end position="19"/>
    </location>
</feature>
<dbReference type="Pfam" id="PF04264">
    <property type="entry name" value="YceI"/>
    <property type="match status" value="1"/>
</dbReference>
<dbReference type="Proteomes" id="UP000249873">
    <property type="component" value="Chromosome"/>
</dbReference>
<dbReference type="OrthoDB" id="9811006at2"/>
<dbReference type="SMART" id="SM00867">
    <property type="entry name" value="YceI"/>
    <property type="match status" value="1"/>
</dbReference>
<feature type="chain" id="PRO_5016280626" evidence="1">
    <location>
        <begin position="20"/>
        <end position="173"/>
    </location>
</feature>
<dbReference type="RefSeq" id="WP_111372006.1">
    <property type="nucleotide sequence ID" value="NZ_CP029480.1"/>
</dbReference>
<evidence type="ECO:0000313" key="4">
    <source>
        <dbReference type="Proteomes" id="UP000249873"/>
    </source>
</evidence>
<name>A0A2Z4GD31_9BACT</name>
<evidence type="ECO:0000313" key="3">
    <source>
        <dbReference type="EMBL" id="AWV98813.1"/>
    </source>
</evidence>
<dbReference type="InterPro" id="IPR007372">
    <property type="entry name" value="Lipid/polyisoprenoid-bd_YceI"/>
</dbReference>
<gene>
    <name evidence="3" type="ORF">DJ013_11775</name>
</gene>
<evidence type="ECO:0000256" key="1">
    <source>
        <dbReference type="SAM" id="SignalP"/>
    </source>
</evidence>
<dbReference type="EMBL" id="CP029480">
    <property type="protein sequence ID" value="AWV98813.1"/>
    <property type="molecule type" value="Genomic_DNA"/>
</dbReference>